<evidence type="ECO:0000256" key="1">
    <source>
        <dbReference type="SAM" id="Phobius"/>
    </source>
</evidence>
<keyword evidence="1" id="KW-0812">Transmembrane</keyword>
<dbReference type="AlphaFoldDB" id="G0H098"/>
<feature type="transmembrane region" description="Helical" evidence="1">
    <location>
        <begin position="7"/>
        <end position="33"/>
    </location>
</feature>
<dbReference type="EMBL" id="CP002913">
    <property type="protein sequence ID" value="AEK19979.1"/>
    <property type="molecule type" value="Genomic_DNA"/>
</dbReference>
<accession>G0H098</accession>
<gene>
    <name evidence="2" type="ORF">GYY_05570</name>
</gene>
<name>G0H098_METMI</name>
<dbReference type="Proteomes" id="UP000008889">
    <property type="component" value="Chromosome"/>
</dbReference>
<evidence type="ECO:0000313" key="2">
    <source>
        <dbReference type="EMBL" id="AEK19979.1"/>
    </source>
</evidence>
<reference evidence="2 3" key="1">
    <citation type="journal article" date="2011" name="J. Bacteriol.">
        <title>Complete Genome Sequence of a Nonculturable Methanococcus maripaludis Strain Extracted in a Metagenomic Survey of Petroleum Reservoir Fluids.</title>
        <authorList>
            <person name="Wang X."/>
            <person name="Greenfield P."/>
            <person name="Li D."/>
            <person name="Hendry P."/>
            <person name="Volk H."/>
            <person name="Sutherland T.D."/>
        </authorList>
    </citation>
    <scope>NUCLEOTIDE SEQUENCE [LARGE SCALE GENOMIC DNA]</scope>
    <source>
        <strain evidence="2 3">X1</strain>
    </source>
</reference>
<dbReference type="HOGENOM" id="CLU_194996_0_0_2"/>
<keyword evidence="1" id="KW-0472">Membrane</keyword>
<dbReference type="KEGG" id="mmd:GYY_05570"/>
<evidence type="ECO:0000313" key="3">
    <source>
        <dbReference type="Proteomes" id="UP000008889"/>
    </source>
</evidence>
<proteinExistence type="predicted"/>
<organism evidence="3">
    <name type="scientific">Methanococcus maripaludis X1</name>
    <dbReference type="NCBI Taxonomy" id="1053692"/>
    <lineage>
        <taxon>Archaea</taxon>
        <taxon>Methanobacteriati</taxon>
        <taxon>Methanobacteriota</taxon>
        <taxon>Methanomada group</taxon>
        <taxon>Methanococci</taxon>
        <taxon>Methanococcales</taxon>
        <taxon>Methanococcaceae</taxon>
        <taxon>Methanococcus</taxon>
    </lineage>
</organism>
<protein>
    <submittedName>
        <fullName evidence="2">Uncharacterized protein</fullName>
    </submittedName>
</protein>
<feature type="transmembrane region" description="Helical" evidence="1">
    <location>
        <begin position="45"/>
        <end position="62"/>
    </location>
</feature>
<sequence>MLVILQVILLVCFYIHISFTSIVSMLVILQVILLDLLLHNHQRMPLHRVSMLVILQVILLDFKNYFKIDRG</sequence>
<keyword evidence="1" id="KW-1133">Transmembrane helix</keyword>